<evidence type="ECO:0000313" key="7">
    <source>
        <dbReference type="Proteomes" id="UP000185151"/>
    </source>
</evidence>
<protein>
    <submittedName>
        <fullName evidence="6">Transcriptional regulator, AraC family</fullName>
    </submittedName>
</protein>
<dbReference type="SUPFAM" id="SSF51182">
    <property type="entry name" value="RmlC-like cupins"/>
    <property type="match status" value="1"/>
</dbReference>
<dbReference type="SMART" id="SM00342">
    <property type="entry name" value="HTH_ARAC"/>
    <property type="match status" value="1"/>
</dbReference>
<reference evidence="6 7" key="1">
    <citation type="submission" date="2016-11" db="EMBL/GenBank/DDBJ databases">
        <authorList>
            <person name="Jaros S."/>
            <person name="Januszkiewicz K."/>
            <person name="Wedrychowicz H."/>
        </authorList>
    </citation>
    <scope>NUCLEOTIDE SEQUENCE [LARGE SCALE GENOMIC DNA]</scope>
    <source>
        <strain evidence="6 7">GAS95</strain>
    </source>
</reference>
<dbReference type="InterPro" id="IPR018060">
    <property type="entry name" value="HTH_AraC"/>
</dbReference>
<evidence type="ECO:0000256" key="4">
    <source>
        <dbReference type="ARBA" id="ARBA00023163"/>
    </source>
</evidence>
<dbReference type="InterPro" id="IPR011051">
    <property type="entry name" value="RmlC_Cupin_sf"/>
</dbReference>
<keyword evidence="7" id="KW-1185">Reference proteome</keyword>
<keyword evidence="1" id="KW-0678">Repressor</keyword>
<keyword evidence="4" id="KW-0804">Transcription</keyword>
<dbReference type="InterPro" id="IPR009057">
    <property type="entry name" value="Homeodomain-like_sf"/>
</dbReference>
<keyword evidence="2" id="KW-0805">Transcription regulation</keyword>
<dbReference type="PANTHER" id="PTHR11019:SF199">
    <property type="entry name" value="HTH-TYPE TRANSCRIPTIONAL REGULATOR NIMR"/>
    <property type="match status" value="1"/>
</dbReference>
<sequence length="278" mass="30371">MPVLSQLSDPAEWLNPDDVPRPVVTVGATGIDMKALDEKAAALYRDRKEMDFHHHRKGELLLALRGVLTCEVEGGLWIVPPQSAIWVPGGVVHKFVATGTLECYVAFIDPSVESNLPSTCCALSTTPLLRELLIRSASLPMLYADGGIESHLVTLLLDEIAAAPIGNLHLPMPTDARLRKIVEMIAASPADRGTMETWARRVGMSERTLARVLASQTGMSFGRWRQQLHLMLAVRWLGAGASVQQVADDLGYESASSFVSMFRKNLGSPPARYMSERA</sequence>
<keyword evidence="3" id="KW-0238">DNA-binding</keyword>
<dbReference type="FunFam" id="1.10.10.60:FF:000132">
    <property type="entry name" value="AraC family transcriptional regulator"/>
    <property type="match status" value="1"/>
</dbReference>
<dbReference type="RefSeq" id="WP_074297198.1">
    <property type="nucleotide sequence ID" value="NZ_FSRU01000001.1"/>
</dbReference>
<dbReference type="EMBL" id="FSRU01000001">
    <property type="protein sequence ID" value="SIO19473.1"/>
    <property type="molecule type" value="Genomic_DNA"/>
</dbReference>
<dbReference type="Proteomes" id="UP000185151">
    <property type="component" value="Unassembled WGS sequence"/>
</dbReference>
<dbReference type="PRINTS" id="PR00032">
    <property type="entry name" value="HTHARAC"/>
</dbReference>
<dbReference type="GO" id="GO:0043565">
    <property type="term" value="F:sequence-specific DNA binding"/>
    <property type="evidence" value="ECO:0007669"/>
    <property type="project" value="InterPro"/>
</dbReference>
<evidence type="ECO:0000256" key="2">
    <source>
        <dbReference type="ARBA" id="ARBA00023015"/>
    </source>
</evidence>
<dbReference type="OrthoDB" id="9804543at2"/>
<dbReference type="PANTHER" id="PTHR11019">
    <property type="entry name" value="HTH-TYPE TRANSCRIPTIONAL REGULATOR NIMR"/>
    <property type="match status" value="1"/>
</dbReference>
<evidence type="ECO:0000256" key="1">
    <source>
        <dbReference type="ARBA" id="ARBA00022491"/>
    </source>
</evidence>
<accession>A0A1N6HIA7</accession>
<dbReference type="Gene3D" id="2.60.120.10">
    <property type="entry name" value="Jelly Rolls"/>
    <property type="match status" value="1"/>
</dbReference>
<dbReference type="Gene3D" id="1.10.10.60">
    <property type="entry name" value="Homeodomain-like"/>
    <property type="match status" value="1"/>
</dbReference>
<dbReference type="GO" id="GO:0003700">
    <property type="term" value="F:DNA-binding transcription factor activity"/>
    <property type="evidence" value="ECO:0007669"/>
    <property type="project" value="InterPro"/>
</dbReference>
<dbReference type="AlphaFoldDB" id="A0A1N6HIA7"/>
<dbReference type="InterPro" id="IPR013096">
    <property type="entry name" value="Cupin_2"/>
</dbReference>
<proteinExistence type="predicted"/>
<dbReference type="PROSITE" id="PS01124">
    <property type="entry name" value="HTH_ARAC_FAMILY_2"/>
    <property type="match status" value="1"/>
</dbReference>
<dbReference type="CDD" id="cd06124">
    <property type="entry name" value="cupin_NimR-like_N"/>
    <property type="match status" value="1"/>
</dbReference>
<evidence type="ECO:0000259" key="5">
    <source>
        <dbReference type="PROSITE" id="PS01124"/>
    </source>
</evidence>
<dbReference type="InterPro" id="IPR014710">
    <property type="entry name" value="RmlC-like_jellyroll"/>
</dbReference>
<dbReference type="Pfam" id="PF07883">
    <property type="entry name" value="Cupin_2"/>
    <property type="match status" value="1"/>
</dbReference>
<dbReference type="Pfam" id="PF12833">
    <property type="entry name" value="HTH_18"/>
    <property type="match status" value="1"/>
</dbReference>
<dbReference type="InterPro" id="IPR020449">
    <property type="entry name" value="Tscrpt_reg_AraC-type_HTH"/>
</dbReference>
<evidence type="ECO:0000313" key="6">
    <source>
        <dbReference type="EMBL" id="SIO19473.1"/>
    </source>
</evidence>
<organism evidence="6 7">
    <name type="scientific">Paraburkholderia phenazinium</name>
    <dbReference type="NCBI Taxonomy" id="60549"/>
    <lineage>
        <taxon>Bacteria</taxon>
        <taxon>Pseudomonadati</taxon>
        <taxon>Pseudomonadota</taxon>
        <taxon>Betaproteobacteria</taxon>
        <taxon>Burkholderiales</taxon>
        <taxon>Burkholderiaceae</taxon>
        <taxon>Paraburkholderia</taxon>
    </lineage>
</organism>
<evidence type="ECO:0000256" key="3">
    <source>
        <dbReference type="ARBA" id="ARBA00023125"/>
    </source>
</evidence>
<name>A0A1N6HIA7_9BURK</name>
<gene>
    <name evidence="6" type="ORF">SAMN05444165_1388</name>
</gene>
<dbReference type="SUPFAM" id="SSF46689">
    <property type="entry name" value="Homeodomain-like"/>
    <property type="match status" value="1"/>
</dbReference>
<feature type="domain" description="HTH araC/xylS-type" evidence="5">
    <location>
        <begin position="179"/>
        <end position="276"/>
    </location>
</feature>